<dbReference type="GO" id="GO:0004140">
    <property type="term" value="F:dephospho-CoA kinase activity"/>
    <property type="evidence" value="ECO:0007669"/>
    <property type="project" value="UniProtKB-UniRule"/>
</dbReference>
<dbReference type="OrthoDB" id="9812943at2"/>
<dbReference type="HAMAP" id="MF_00376">
    <property type="entry name" value="Dephospho_CoA_kinase"/>
    <property type="match status" value="1"/>
</dbReference>
<evidence type="ECO:0000256" key="5">
    <source>
        <dbReference type="HAMAP-Rule" id="MF_00376"/>
    </source>
</evidence>
<dbReference type="EMBL" id="VHSG01000011">
    <property type="protein sequence ID" value="TQV79456.1"/>
    <property type="molecule type" value="Genomic_DNA"/>
</dbReference>
<keyword evidence="5 7" id="KW-0418">Kinase</keyword>
<dbReference type="RefSeq" id="WP_142904346.1">
    <property type="nucleotide sequence ID" value="NZ_ML660092.1"/>
</dbReference>
<dbReference type="InterPro" id="IPR027417">
    <property type="entry name" value="P-loop_NTPase"/>
</dbReference>
<dbReference type="SUPFAM" id="SSF52540">
    <property type="entry name" value="P-loop containing nucleoside triphosphate hydrolases"/>
    <property type="match status" value="1"/>
</dbReference>
<keyword evidence="5" id="KW-0963">Cytoplasm</keyword>
<gene>
    <name evidence="5" type="primary">coaE</name>
    <name evidence="7" type="ORF">FKG94_11345</name>
</gene>
<dbReference type="CDD" id="cd02022">
    <property type="entry name" value="DPCK"/>
    <property type="match status" value="1"/>
</dbReference>
<dbReference type="PANTHER" id="PTHR10695">
    <property type="entry name" value="DEPHOSPHO-COA KINASE-RELATED"/>
    <property type="match status" value="1"/>
</dbReference>
<dbReference type="GO" id="GO:0015937">
    <property type="term" value="P:coenzyme A biosynthetic process"/>
    <property type="evidence" value="ECO:0007669"/>
    <property type="project" value="UniProtKB-UniRule"/>
</dbReference>
<dbReference type="AlphaFoldDB" id="A0A545TQF5"/>
<sequence>MFIVGLTGGIGSGKSAVSACFERLGVTVMDADIAARTVVEKGRPALAAIAEHFGADILDADGALNRAALRQIVFQDPGQRSWLERLLHPLIFEELKSGLRNATSAYSILVSPLLVETSQHRLTQRILVVDIPEQLQLARTMARDNNTEAQVKAIMKTQANRERRLKCADDVLVNDGNLEDLERAVEKLHQQYLKMAAEHGD</sequence>
<comment type="similarity">
    <text evidence="1 5">Belongs to the CoaE family.</text>
</comment>
<dbReference type="NCBIfam" id="TIGR00152">
    <property type="entry name" value="dephospho-CoA kinase"/>
    <property type="match status" value="1"/>
</dbReference>
<name>A0A545TQF5_9GAMM</name>
<dbReference type="EC" id="2.7.1.24" evidence="5 6"/>
<keyword evidence="3 5" id="KW-0067">ATP-binding</keyword>
<organism evidence="7 8">
    <name type="scientific">Exilibacterium tricleocarpae</name>
    <dbReference type="NCBI Taxonomy" id="2591008"/>
    <lineage>
        <taxon>Bacteria</taxon>
        <taxon>Pseudomonadati</taxon>
        <taxon>Pseudomonadota</taxon>
        <taxon>Gammaproteobacteria</taxon>
        <taxon>Cellvibrionales</taxon>
        <taxon>Cellvibrionaceae</taxon>
        <taxon>Exilibacterium</taxon>
    </lineage>
</organism>
<dbReference type="Pfam" id="PF01121">
    <property type="entry name" value="CoaE"/>
    <property type="match status" value="1"/>
</dbReference>
<evidence type="ECO:0000256" key="3">
    <source>
        <dbReference type="ARBA" id="ARBA00022840"/>
    </source>
</evidence>
<comment type="pathway">
    <text evidence="5">Cofactor biosynthesis; coenzyme A biosynthesis; CoA from (R)-pantothenate: step 5/5.</text>
</comment>
<dbReference type="GO" id="GO:0005737">
    <property type="term" value="C:cytoplasm"/>
    <property type="evidence" value="ECO:0007669"/>
    <property type="project" value="UniProtKB-SubCell"/>
</dbReference>
<comment type="function">
    <text evidence="5">Catalyzes the phosphorylation of the 3'-hydroxyl group of dephosphocoenzyme A to form coenzyme A.</text>
</comment>
<dbReference type="PROSITE" id="PS51219">
    <property type="entry name" value="DPCK"/>
    <property type="match status" value="1"/>
</dbReference>
<proteinExistence type="inferred from homology"/>
<comment type="catalytic activity">
    <reaction evidence="5">
        <text>3'-dephospho-CoA + ATP = ADP + CoA + H(+)</text>
        <dbReference type="Rhea" id="RHEA:18245"/>
        <dbReference type="ChEBI" id="CHEBI:15378"/>
        <dbReference type="ChEBI" id="CHEBI:30616"/>
        <dbReference type="ChEBI" id="CHEBI:57287"/>
        <dbReference type="ChEBI" id="CHEBI:57328"/>
        <dbReference type="ChEBI" id="CHEBI:456216"/>
        <dbReference type="EC" id="2.7.1.24"/>
    </reaction>
</comment>
<evidence type="ECO:0000256" key="6">
    <source>
        <dbReference type="NCBIfam" id="TIGR00152"/>
    </source>
</evidence>
<keyword evidence="2 5" id="KW-0547">Nucleotide-binding</keyword>
<evidence type="ECO:0000313" key="7">
    <source>
        <dbReference type="EMBL" id="TQV79456.1"/>
    </source>
</evidence>
<evidence type="ECO:0000256" key="1">
    <source>
        <dbReference type="ARBA" id="ARBA00009018"/>
    </source>
</evidence>
<comment type="subcellular location">
    <subcellularLocation>
        <location evidence="5">Cytoplasm</location>
    </subcellularLocation>
</comment>
<reference evidence="7 8" key="1">
    <citation type="submission" date="2019-06" db="EMBL/GenBank/DDBJ databases">
        <title>Whole genome sequence for Cellvibrionaceae sp. R142.</title>
        <authorList>
            <person name="Wang G."/>
        </authorList>
    </citation>
    <scope>NUCLEOTIDE SEQUENCE [LARGE SCALE GENOMIC DNA]</scope>
    <source>
        <strain evidence="7 8">R142</strain>
    </source>
</reference>
<keyword evidence="8" id="KW-1185">Reference proteome</keyword>
<keyword evidence="5 7" id="KW-0808">Transferase</keyword>
<accession>A0A545TQF5</accession>
<evidence type="ECO:0000256" key="4">
    <source>
        <dbReference type="ARBA" id="ARBA00022993"/>
    </source>
</evidence>
<evidence type="ECO:0000313" key="8">
    <source>
        <dbReference type="Proteomes" id="UP000319732"/>
    </source>
</evidence>
<feature type="binding site" evidence="5">
    <location>
        <begin position="11"/>
        <end position="16"/>
    </location>
    <ligand>
        <name>ATP</name>
        <dbReference type="ChEBI" id="CHEBI:30616"/>
    </ligand>
</feature>
<dbReference type="UniPathway" id="UPA00241">
    <property type="reaction ID" value="UER00356"/>
</dbReference>
<dbReference type="Proteomes" id="UP000319732">
    <property type="component" value="Unassembled WGS sequence"/>
</dbReference>
<evidence type="ECO:0000256" key="2">
    <source>
        <dbReference type="ARBA" id="ARBA00022741"/>
    </source>
</evidence>
<dbReference type="GO" id="GO:0005524">
    <property type="term" value="F:ATP binding"/>
    <property type="evidence" value="ECO:0007669"/>
    <property type="project" value="UniProtKB-UniRule"/>
</dbReference>
<dbReference type="InterPro" id="IPR001977">
    <property type="entry name" value="Depp_CoAkinase"/>
</dbReference>
<dbReference type="Gene3D" id="3.40.50.300">
    <property type="entry name" value="P-loop containing nucleotide triphosphate hydrolases"/>
    <property type="match status" value="1"/>
</dbReference>
<protein>
    <recommendedName>
        <fullName evidence="5 6">Dephospho-CoA kinase</fullName>
        <ecNumber evidence="5 6">2.7.1.24</ecNumber>
    </recommendedName>
    <alternativeName>
        <fullName evidence="5">Dephosphocoenzyme A kinase</fullName>
    </alternativeName>
</protein>
<comment type="caution">
    <text evidence="7">The sequence shown here is derived from an EMBL/GenBank/DDBJ whole genome shotgun (WGS) entry which is preliminary data.</text>
</comment>
<dbReference type="PANTHER" id="PTHR10695:SF46">
    <property type="entry name" value="BIFUNCTIONAL COENZYME A SYNTHASE-RELATED"/>
    <property type="match status" value="1"/>
</dbReference>
<keyword evidence="4 5" id="KW-0173">Coenzyme A biosynthesis</keyword>